<feature type="region of interest" description="Disordered" evidence="1">
    <location>
        <begin position="954"/>
        <end position="1015"/>
    </location>
</feature>
<keyword evidence="5" id="KW-1185">Reference proteome</keyword>
<feature type="domain" description="DUF4347" evidence="3">
    <location>
        <begin position="10"/>
        <end position="174"/>
    </location>
</feature>
<feature type="domain" description="DUF4214" evidence="2">
    <location>
        <begin position="1493"/>
        <end position="1545"/>
    </location>
</feature>
<feature type="compositionally biased region" description="Pro residues" evidence="1">
    <location>
        <begin position="956"/>
        <end position="974"/>
    </location>
</feature>
<dbReference type="GO" id="GO:0005509">
    <property type="term" value="F:calcium ion binding"/>
    <property type="evidence" value="ECO:0007669"/>
    <property type="project" value="InterPro"/>
</dbReference>
<dbReference type="RefSeq" id="WP_090703682.1">
    <property type="nucleotide sequence ID" value="NZ_FOSP01000073.1"/>
</dbReference>
<dbReference type="OrthoDB" id="6091599at2"/>
<dbReference type="Proteomes" id="UP000199533">
    <property type="component" value="Unassembled WGS sequence"/>
</dbReference>
<gene>
    <name evidence="4" type="ORF">SAMN05216302_10732</name>
</gene>
<reference evidence="5" key="1">
    <citation type="submission" date="2016-10" db="EMBL/GenBank/DDBJ databases">
        <authorList>
            <person name="Varghese N."/>
            <person name="Submissions S."/>
        </authorList>
    </citation>
    <scope>NUCLEOTIDE SEQUENCE [LARGE SCALE GENOMIC DNA]</scope>
    <source>
        <strain evidence="5">Nm69</strain>
    </source>
</reference>
<evidence type="ECO:0000313" key="4">
    <source>
        <dbReference type="EMBL" id="SFL38170.1"/>
    </source>
</evidence>
<proteinExistence type="predicted"/>
<accession>A0A1I4H8U1</accession>
<dbReference type="InterPro" id="IPR025282">
    <property type="entry name" value="DUF4214"/>
</dbReference>
<evidence type="ECO:0000259" key="2">
    <source>
        <dbReference type="Pfam" id="PF13946"/>
    </source>
</evidence>
<dbReference type="Pfam" id="PF14252">
    <property type="entry name" value="DUF4347"/>
    <property type="match status" value="1"/>
</dbReference>
<dbReference type="InterPro" id="IPR011049">
    <property type="entry name" value="Serralysin-like_metalloprot_C"/>
</dbReference>
<dbReference type="SUPFAM" id="SSF51120">
    <property type="entry name" value="beta-Roll"/>
    <property type="match status" value="1"/>
</dbReference>
<dbReference type="InterPro" id="IPR025592">
    <property type="entry name" value="DUF4347"/>
</dbReference>
<dbReference type="EMBL" id="FOSP01000073">
    <property type="protein sequence ID" value="SFL38170.1"/>
    <property type="molecule type" value="Genomic_DNA"/>
</dbReference>
<evidence type="ECO:0008006" key="6">
    <source>
        <dbReference type="Google" id="ProtNLM"/>
    </source>
</evidence>
<dbReference type="InterPro" id="IPR001343">
    <property type="entry name" value="Hemolysn_Ca-bd"/>
</dbReference>
<name>A0A1I4H8U1_9PROT</name>
<dbReference type="Pfam" id="PF13946">
    <property type="entry name" value="DUF4214"/>
    <property type="match status" value="1"/>
</dbReference>
<evidence type="ECO:0000313" key="5">
    <source>
        <dbReference type="Proteomes" id="UP000199533"/>
    </source>
</evidence>
<evidence type="ECO:0000256" key="1">
    <source>
        <dbReference type="SAM" id="MobiDB-lite"/>
    </source>
</evidence>
<evidence type="ECO:0000259" key="3">
    <source>
        <dbReference type="Pfam" id="PF14252"/>
    </source>
</evidence>
<protein>
    <recommendedName>
        <fullName evidence="6">DUF4347 domain-containing protein</fullName>
    </recommendedName>
</protein>
<sequence>MKKHTTFPHVAVIDTSIEDYQTLEQAALEAGLEVIQLEASGDGIESLAASLEGIENIGSLHIFSHGDAGTLTLGDDVLTAQNLDDHAEALSIISGSLSEDADLLLYGCRVGADENGVNFVNKLALLSGADIAASNDLTGNSKLGGDWELEVVTGNIESAQTFSEQALADFSTVLFTGTINFSTVITAGSLGGANSINAQFGGAGGYTLVLDGSNASTYGGFGRGYSSAGESQVTLHFSGGETFTPTSIYIYNISGSADTFTVTSNVGGSVSSGSLSDTNGTTLNISSFGAGVSSVYITVQDSNGYFSIDNFAVTSVGPANNVPAISVDNSTLAYTENNSATQIDSAATVSDADGDADWNGGTLVAQITGNAESGDRMSIVDSDGDGTAITISGTNIIANGIDIGDLSASGGIVTGGTALTITFDSDATNANVQEVLQSLRHDSTTNDPGTSNRTITLTATDKSAGSNADTRTVSVTAVNDEPTLTASASNPTFTEGGAAASLFTGTSINTVETGQNITGLSFTVTNVTNGSNERINVDGTTIVLTHGTNGSTAGNSLNYSVMVIGTTATVTMTGGNLSVAATETMLDNMSYQNNSNSPSTSNRVVTLTSIQDSSGTANGGDNTGSLAVASTVTVTQNNDEPTLTANGSNPTFTEGGAAASLFSGTSISTVEAGQTINGFTFTVSNVANGISEVINIDGSAIVLTHGTSGSTAGNSLSYSVSVVGTTATVALTGGTMSTATAQTLLDNLSYQNNSDAPSTSNRVVTLTSIQDSGGTANGGDDTASISVASTVTMVGVNDEPTLTASASNPTFTEGGAAASLFTGTSINTVETGQNITGLSFTITNVTNGSNERINADGTTIVLTHGTNGSTAGNSLNYSVMVIGTTATVTMTGGNLSVAATETMLDNMSYQNNSNSPSTSNRVVTLTSIQDSGGTANGGDNTGSLAISSTVAVITAPVPPTPPPSGGSGDIPPPTTTDTVDGVERNRATESDGSTTTTILFIDDSREDDPTTKSAGHADIPILADANGKPILTVSLPTGVGLTVNGQAEALGMQAAVNDLIERIEQKVEVGSNQHLEMTVHGQDFMASLASNDTVVVQTIAPTISGDQAPNVPIIITASNDLTSRKQALVIDASSLPSGTILQLDNVTFAAVIGTVRVVGGTGQNFVIGDDQNQFIVLGADDDILFGGSGDDTVGSLGGNDQTSGDAGNDIVYGGSAHDIISGGVNNDRLNGGFGFDIALQEGKLSDYQVVAQGNSIILTHTNGTTDTITDVELVHFTNGPSLAIAHSKAEAVAHHLVKTWLGRDLTVAEGNAVQNWQGTDVVNIALAFQKLPEAAVFRDKTTEELLAGLDDNPDIIQLNVKRNIIGGDADDQGYLPLGLALNVNGGGGHDLLKIHGSRDDVYIKQVHNIIEITRLKDGAMLNLSNAEMIAFDSGEKILLAHDQVEANLGRLFQAFFDRDATTDEWQLGREALANSVNPGVILNWFQSNASLNHLTDTDYVQILYQQALGRTATETEIEQHVSQLENGDITREWLAVDIVNNDEAATIIGNVQLIDGI</sequence>
<dbReference type="Pfam" id="PF00353">
    <property type="entry name" value="HemolysinCabind"/>
    <property type="match status" value="2"/>
</dbReference>
<organism evidence="4 5">
    <name type="scientific">Nitrosomonas aestuarii</name>
    <dbReference type="NCBI Taxonomy" id="52441"/>
    <lineage>
        <taxon>Bacteria</taxon>
        <taxon>Pseudomonadati</taxon>
        <taxon>Pseudomonadota</taxon>
        <taxon>Betaproteobacteria</taxon>
        <taxon>Nitrosomonadales</taxon>
        <taxon>Nitrosomonadaceae</taxon>
        <taxon>Nitrosomonas</taxon>
    </lineage>
</organism>
<dbReference type="STRING" id="52441.SAMN05216302_10732"/>